<proteinExistence type="predicted"/>
<name>A0AAU8EKF2_9CAUD</name>
<evidence type="ECO:0000313" key="1">
    <source>
        <dbReference type="EMBL" id="XCG99322.1"/>
    </source>
</evidence>
<accession>A0AAU8EKF2</accession>
<dbReference type="EMBL" id="PP854833">
    <property type="protein sequence ID" value="XCG99322.1"/>
    <property type="molecule type" value="Genomic_DNA"/>
</dbReference>
<gene>
    <name evidence="1" type="ORF">Harbringer_119</name>
</gene>
<sequence>MGVYGSSTLMRCVNGHTLNLKVKVQHEEV</sequence>
<protein>
    <submittedName>
        <fullName evidence="1">Uncharacterized protein</fullName>
    </submittedName>
</protein>
<organism evidence="1">
    <name type="scientific">Erwinia phage Harbringer</name>
    <dbReference type="NCBI Taxonomy" id="3158978"/>
    <lineage>
        <taxon>Viruses</taxon>
        <taxon>Duplodnaviria</taxon>
        <taxon>Heunggongvirae</taxon>
        <taxon>Uroviricota</taxon>
        <taxon>Caudoviricetes</taxon>
        <taxon>Andersonviridae</taxon>
        <taxon>Ounavirinae</taxon>
        <taxon>Kolesnikvirus</taxon>
    </lineage>
</organism>
<reference evidence="1" key="1">
    <citation type="submission" date="2024-05" db="EMBL/GenBank/DDBJ databases">
        <authorList>
            <person name="Abreu G."/>
            <person name="Garcia E."/>
            <person name="Oliveira H."/>
        </authorList>
    </citation>
    <scope>NUCLEOTIDE SEQUENCE</scope>
</reference>